<proteinExistence type="predicted"/>
<dbReference type="SMART" id="SM00064">
    <property type="entry name" value="FYVE"/>
    <property type="match status" value="1"/>
</dbReference>
<dbReference type="PANTHER" id="PTHR39490:SF8">
    <property type="entry name" value="ZINC FINGER FYVE DOMAIN-CONTAINING PROTEIN 21"/>
    <property type="match status" value="1"/>
</dbReference>
<keyword evidence="3" id="KW-0862">Zinc</keyword>
<evidence type="ECO:0000313" key="8">
    <source>
        <dbReference type="EMBL" id="KAG7362774.1"/>
    </source>
</evidence>
<evidence type="ECO:0000313" key="9">
    <source>
        <dbReference type="Proteomes" id="UP000693970"/>
    </source>
</evidence>
<reference evidence="8" key="2">
    <citation type="submission" date="2021-04" db="EMBL/GenBank/DDBJ databases">
        <authorList>
            <person name="Podell S."/>
        </authorList>
    </citation>
    <scope>NUCLEOTIDE SEQUENCE</scope>
    <source>
        <strain evidence="8">Hildebrandi</strain>
    </source>
</reference>
<dbReference type="PROSITE" id="PS50178">
    <property type="entry name" value="ZF_FYVE"/>
    <property type="match status" value="1"/>
</dbReference>
<dbReference type="InterPro" id="IPR001202">
    <property type="entry name" value="WW_dom"/>
</dbReference>
<feature type="domain" description="WW" evidence="6">
    <location>
        <begin position="1"/>
        <end position="33"/>
    </location>
</feature>
<evidence type="ECO:0000256" key="5">
    <source>
        <dbReference type="SAM" id="MobiDB-lite"/>
    </source>
</evidence>
<dbReference type="PROSITE" id="PS50020">
    <property type="entry name" value="WW_DOMAIN_2"/>
    <property type="match status" value="2"/>
</dbReference>
<dbReference type="PROSITE" id="PS01159">
    <property type="entry name" value="WW_DOMAIN_1"/>
    <property type="match status" value="2"/>
</dbReference>
<evidence type="ECO:0000256" key="4">
    <source>
        <dbReference type="PROSITE-ProRule" id="PRU00091"/>
    </source>
</evidence>
<dbReference type="InterPro" id="IPR017455">
    <property type="entry name" value="Znf_FYVE-rel"/>
</dbReference>
<dbReference type="GO" id="GO:0008270">
    <property type="term" value="F:zinc ion binding"/>
    <property type="evidence" value="ECO:0007669"/>
    <property type="project" value="UniProtKB-KW"/>
</dbReference>
<dbReference type="Pfam" id="PF01363">
    <property type="entry name" value="FYVE"/>
    <property type="match status" value="1"/>
</dbReference>
<keyword evidence="1" id="KW-0479">Metal-binding</keyword>
<feature type="region of interest" description="Disordered" evidence="5">
    <location>
        <begin position="28"/>
        <end position="68"/>
    </location>
</feature>
<evidence type="ECO:0000259" key="6">
    <source>
        <dbReference type="PROSITE" id="PS50020"/>
    </source>
</evidence>
<evidence type="ECO:0000256" key="1">
    <source>
        <dbReference type="ARBA" id="ARBA00022723"/>
    </source>
</evidence>
<reference evidence="8" key="1">
    <citation type="journal article" date="2021" name="Sci. Rep.">
        <title>Diploid genomic architecture of Nitzschia inconspicua, an elite biomass production diatom.</title>
        <authorList>
            <person name="Oliver A."/>
            <person name="Podell S."/>
            <person name="Pinowska A."/>
            <person name="Traller J.C."/>
            <person name="Smith S.R."/>
            <person name="McClure R."/>
            <person name="Beliaev A."/>
            <person name="Bohutskyi P."/>
            <person name="Hill E.A."/>
            <person name="Rabines A."/>
            <person name="Zheng H."/>
            <person name="Allen L.Z."/>
            <person name="Kuo A."/>
            <person name="Grigoriev I.V."/>
            <person name="Allen A.E."/>
            <person name="Hazlebeck D."/>
            <person name="Allen E.E."/>
        </authorList>
    </citation>
    <scope>NUCLEOTIDE SEQUENCE</scope>
    <source>
        <strain evidence="8">Hildebrandi</strain>
    </source>
</reference>
<dbReference type="Proteomes" id="UP000693970">
    <property type="component" value="Unassembled WGS sequence"/>
</dbReference>
<dbReference type="OrthoDB" id="660555at2759"/>
<dbReference type="SMART" id="SM00456">
    <property type="entry name" value="WW"/>
    <property type="match status" value="2"/>
</dbReference>
<keyword evidence="2 4" id="KW-0863">Zinc-finger</keyword>
<dbReference type="InterPro" id="IPR052113">
    <property type="entry name" value="FYVE-type_Zinc_Finger"/>
</dbReference>
<protein>
    <submittedName>
        <fullName evidence="8">WW domain containing protein</fullName>
    </submittedName>
</protein>
<name>A0A9K3PZK7_9STRA</name>
<evidence type="ECO:0000256" key="3">
    <source>
        <dbReference type="ARBA" id="ARBA00022833"/>
    </source>
</evidence>
<accession>A0A9K3PZK7</accession>
<evidence type="ECO:0000256" key="2">
    <source>
        <dbReference type="ARBA" id="ARBA00022771"/>
    </source>
</evidence>
<feature type="compositionally biased region" description="Basic and acidic residues" evidence="5">
    <location>
        <begin position="1812"/>
        <end position="1821"/>
    </location>
</feature>
<sequence length="2147" mass="231243">MNNGWVKSVDPKSGRVFYANHITRKTQWDPPEGWVEESTSAPLLRPQTISRDEDDDDEPLPANWEVMHDPTTGKPFYVDHERKITQWTRPKVEKKVVTPISYAPASASTSTTSAAMARILRATGNGGYNASSSSSNLNRSYSQEATYYQHSHSGVSGDVDFSDSMPTLDFSVKKVADKYRLECPHCDALFTLSKRRHHCRLCGDVFCDACSSHRVSLPLPGTEFEKPVRICDFCNKDVEQGNFFSMRRYLTPLTLYDPNTPDDDEDNGVATSSNVNAALCALTSDLDQMVHNAEGFEERVTIPPKVLVPCIVKHLSDKSNTSDRSVRAIASLLSMGSMVGKKDYAHAVYLYGGRKTLDRILQILERSGSDRKTLFVQEQAAQALFYLTDAQILSTLMQKHSELSRNNKDNDDEDELGDLDSLDIQRALRNVLDHASNSKNPNLQRWSAATVRNLVLEDQRRACLAINDVAARVASGEPPSKLEYESLMEQLVSTGGIMILCSLIGADDSDTRAHATAALGATITATRAIDDAFSSLYEMSGGLTGRTDKKDGDIVRAITAGGGCGASVSQLLLSAENSVAKMGCEFLASLVLPLLIDPQGCATLSSQYDCRTDQSGLGACREAALEIASGSCLPALESLVRDIGRTNRPLELRKTAMETLAATVLAVGEMGKAWAGGKYEEGMSAFGAPATLTRAIASLNEEGLVDVALDVLKSSSAQSLGSSNDTPAARIRESGGIILGSLTSCSAEAIMELHSRQVLSALVLAANDASMTAPSTLRGDAAPRCLGMLEAASSVLMFTWQHPSGASSELLDRLIEALDAGAITYLFRVMTSKMDWDSRDRSSGGMKARSAACQLLCCLFGIALTDETAIGMRRLMDACDADQDQRRVTKGPRNIMEAVLTALQNALTQAHKMLAGGVSRGPHYQAALLDLVESSLLATGSMCGSSVAPGGGDGLMIKGDAMLAMRADEFESRRKEVCKVACEVVIRGGRSGPALLPTLLVGGFGEGSVTASLRLALAIAQNGSEEQHSKLALSGLLVPVSDLLRTSLARGDLYKFSAALALVRFCGPYVAAGTSGGVQSVRDAIRVATNVMTLPISPGASMEQIETQEALKSECISALEALSKNAALWSAISTDALPSIVAYLHSSCDPGSGGISLPETRSSALRAVLQIVEVPSHAVAAAEAGLAEPLGRMLKTSNALRAQGHDVDENMQVLAVEVLHVLVSRPMSRRHCGLLSGDTVRAVCAAIGFSTVDQGNVMGRLVLLGLEILHFALADVEASGGGETAVILQSPGAIAFLDAISSEPRCIRSLCATLLLKTDMKITSHDSDDGDSDTMIDVPRLYGPPLLLVNEKCAGFENSHEAAAAILFASSVFACAIESQKSEAFWKHALLQDLHQAQDVSDCLRTSSTFCAIYLRLLTENYVGFVPRSNGGQADYENLTRPLVRYRLLEAMKTSLDELTTESAVGHAQIDVFMLSLLVHFNVPHICLSVWKDPALLEISYGLIKTMVETDPDEVLHLFVESKEAIVSLFDLLNIDQSTDAFIRVSDIQRFLSSTLEKLAQSGMLTEAVEKFDVRSSAIAALAAACLSEKDSSGDDEEEELTSNKLASGLMQTLVELCTVSKTKVDTKSIELSSVEAVSIAKALGKKICQMVITRFLERAKMKQYEIDDDENIMDAPDVAMLCAIAQHDSALQVLRTIGGLHAIAQIAGEGEITALQALQKGCREDPSLLLEAETHASIISLFSPEKEHSHWRHEKRSQVLVETAVFELLAQLCMSTAKGRTAVAQAVDFKNALERGLEIISKALPGSVNRTEEQVVKRSTTENGYGDGEADEDASYASEERNAKEEIAFGLSESSEPEIVDTKLLAAAYSFLSAMTPVPSARDALLENVQFIQTSSALIVDDRDSNLQFAALRAISRLAPYSTGAGGLTFESIGELLEAALTAEPTIPETGNFGWNRNIYHIQATEGLLTVFDSLTPSRQQSVLQQVLHRYAKLLKTHSIAKATRASERSKGGELAYNLTTLIMLGRGKESVANCFDSGLLLSLVNTIQWRYDPKTTITDEAIVDWDATTTHCLQVIAHVLFRGEEALAKDGTKLRTLKENVCMVARPGKAPRKAIDFPSALKLVSRNGEPAAKLAARRILAHFEI</sequence>
<feature type="domain" description="WW" evidence="6">
    <location>
        <begin position="58"/>
        <end position="92"/>
    </location>
</feature>
<feature type="domain" description="FYVE-type" evidence="7">
    <location>
        <begin position="177"/>
        <end position="239"/>
    </location>
</feature>
<gene>
    <name evidence="8" type="ORF">IV203_026134</name>
</gene>
<keyword evidence="9" id="KW-1185">Reference proteome</keyword>
<evidence type="ECO:0000259" key="7">
    <source>
        <dbReference type="PROSITE" id="PS50178"/>
    </source>
</evidence>
<organism evidence="8 9">
    <name type="scientific">Nitzschia inconspicua</name>
    <dbReference type="NCBI Taxonomy" id="303405"/>
    <lineage>
        <taxon>Eukaryota</taxon>
        <taxon>Sar</taxon>
        <taxon>Stramenopiles</taxon>
        <taxon>Ochrophyta</taxon>
        <taxon>Bacillariophyta</taxon>
        <taxon>Bacillariophyceae</taxon>
        <taxon>Bacillariophycidae</taxon>
        <taxon>Bacillariales</taxon>
        <taxon>Bacillariaceae</taxon>
        <taxon>Nitzschia</taxon>
    </lineage>
</organism>
<comment type="caution">
    <text evidence="8">The sequence shown here is derived from an EMBL/GenBank/DDBJ whole genome shotgun (WGS) entry which is preliminary data.</text>
</comment>
<dbReference type="CDD" id="cd00065">
    <property type="entry name" value="FYVE_like_SF"/>
    <property type="match status" value="1"/>
</dbReference>
<feature type="region of interest" description="Disordered" evidence="5">
    <location>
        <begin position="1812"/>
        <end position="1840"/>
    </location>
</feature>
<dbReference type="CDD" id="cd00201">
    <property type="entry name" value="WW"/>
    <property type="match status" value="2"/>
</dbReference>
<dbReference type="Pfam" id="PF00397">
    <property type="entry name" value="WW"/>
    <property type="match status" value="2"/>
</dbReference>
<dbReference type="PANTHER" id="PTHR39490">
    <property type="entry name" value="ARRESTIN DOMAIN-CONTAINING PROTEIN D"/>
    <property type="match status" value="1"/>
</dbReference>
<dbReference type="InterPro" id="IPR000306">
    <property type="entry name" value="Znf_FYVE"/>
</dbReference>
<dbReference type="EMBL" id="JAGRRH010000010">
    <property type="protein sequence ID" value="KAG7362774.1"/>
    <property type="molecule type" value="Genomic_DNA"/>
</dbReference>